<feature type="compositionally biased region" description="Basic and acidic residues" evidence="1">
    <location>
        <begin position="172"/>
        <end position="186"/>
    </location>
</feature>
<evidence type="ECO:0000256" key="2">
    <source>
        <dbReference type="SAM" id="Phobius"/>
    </source>
</evidence>
<feature type="compositionally biased region" description="Polar residues" evidence="1">
    <location>
        <begin position="359"/>
        <end position="368"/>
    </location>
</feature>
<feature type="compositionally biased region" description="Basic residues" evidence="1">
    <location>
        <begin position="389"/>
        <end position="416"/>
    </location>
</feature>
<evidence type="ECO:0000256" key="1">
    <source>
        <dbReference type="SAM" id="MobiDB-lite"/>
    </source>
</evidence>
<organism evidence="3 4">
    <name type="scientific">Phaeosphaeria nodorum (strain SN15 / ATCC MYA-4574 / FGSC 10173)</name>
    <name type="common">Glume blotch fungus</name>
    <name type="synonym">Parastagonospora nodorum</name>
    <dbReference type="NCBI Taxonomy" id="321614"/>
    <lineage>
        <taxon>Eukaryota</taxon>
        <taxon>Fungi</taxon>
        <taxon>Dikarya</taxon>
        <taxon>Ascomycota</taxon>
        <taxon>Pezizomycotina</taxon>
        <taxon>Dothideomycetes</taxon>
        <taxon>Pleosporomycetidae</taxon>
        <taxon>Pleosporales</taxon>
        <taxon>Pleosporineae</taxon>
        <taxon>Phaeosphaeriaceae</taxon>
        <taxon>Parastagonospora</taxon>
    </lineage>
</organism>
<feature type="transmembrane region" description="Helical" evidence="2">
    <location>
        <begin position="32"/>
        <end position="50"/>
    </location>
</feature>
<keyword evidence="2" id="KW-0472">Membrane</keyword>
<keyword evidence="2" id="KW-0812">Transmembrane</keyword>
<keyword evidence="4" id="KW-1185">Reference proteome</keyword>
<dbReference type="PANTHER" id="PTHR40018:SF1">
    <property type="entry name" value="[PSI+] INDUCTION PROTEIN 2"/>
    <property type="match status" value="1"/>
</dbReference>
<keyword evidence="2" id="KW-1133">Transmembrane helix</keyword>
<sequence length="477" mass="53019">MPFLYARQNPLDDARNTLSSWDNCMAKAYCKWPVIIGIVVGGLIAFSVIFCIARCLCCAAECTICCCKCCTCCCPSGSSGSGHKRMKSEPTYPPYAPNPHAANPYNANPYAQAHAAAPPAPLNQQYRSHAAPAFAPAPTYAHVQERPQFATFDSPSKPANEDALPAMPSWGDARDRHVEVEEQPVPEKRGDMEMDRLNHNGSVTNTSMAGMAAVPRRSPVPTRSPVSPVDGYGYNQGFENEPLVGAAPHRSPHASPAPYSNARPYVQQDDYRRGSPAQNLSPVYGAGEGYARNQSYDRHSPAPQQQPHDPYDHYDQHDAQSGYASIPPSYHTSPHPRPKATTTRHTTTSPQHQPGNARHLQSTRTPQNQHEHLSQSRSRSVRTPASDRTRRRHRTRTLASQRTRRSILGRRGRRRRAWRGRPWTGRIVRFRSGRGGGVHTGDVTRANLYPGIAMALDTFGKDLLWYYFVRNLTVSFF</sequence>
<evidence type="ECO:0000313" key="4">
    <source>
        <dbReference type="Proteomes" id="UP000663193"/>
    </source>
</evidence>
<dbReference type="InterPro" id="IPR037504">
    <property type="entry name" value="PSI_induc_2"/>
</dbReference>
<dbReference type="OrthoDB" id="5401332at2759"/>
<reference evidence="4" key="1">
    <citation type="journal article" date="2021" name="BMC Genomics">
        <title>Chromosome-level genome assembly and manually-curated proteome of model necrotroph Parastagonospora nodorum Sn15 reveals a genome-wide trove of candidate effector homologs, and redundancy of virulence-related functions within an accessory chromosome.</title>
        <authorList>
            <person name="Bertazzoni S."/>
            <person name="Jones D.A.B."/>
            <person name="Phan H.T."/>
            <person name="Tan K.-C."/>
            <person name="Hane J.K."/>
        </authorList>
    </citation>
    <scope>NUCLEOTIDE SEQUENCE [LARGE SCALE GENOMIC DNA]</scope>
    <source>
        <strain evidence="4">SN15 / ATCC MYA-4574 / FGSC 10173)</strain>
    </source>
</reference>
<feature type="compositionally biased region" description="Low complexity" evidence="1">
    <location>
        <begin position="339"/>
        <end position="354"/>
    </location>
</feature>
<evidence type="ECO:0000313" key="3">
    <source>
        <dbReference type="EMBL" id="QRC94302.1"/>
    </source>
</evidence>
<dbReference type="AlphaFoldDB" id="A0A7U2HZZ3"/>
<name>A0A7U2HZZ3_PHANO</name>
<dbReference type="EMBL" id="CP069026">
    <property type="protein sequence ID" value="QRC94302.1"/>
    <property type="molecule type" value="Genomic_DNA"/>
</dbReference>
<dbReference type="PANTHER" id="PTHR40018">
    <property type="entry name" value="[PSI+] INDUCTION PROTEIN 2"/>
    <property type="match status" value="1"/>
</dbReference>
<proteinExistence type="predicted"/>
<feature type="region of interest" description="Disordered" evidence="1">
    <location>
        <begin position="150"/>
        <end position="186"/>
    </location>
</feature>
<feature type="compositionally biased region" description="Low complexity" evidence="1">
    <location>
        <begin position="246"/>
        <end position="258"/>
    </location>
</feature>
<feature type="compositionally biased region" description="Basic and acidic residues" evidence="1">
    <location>
        <begin position="309"/>
        <end position="318"/>
    </location>
</feature>
<dbReference type="Proteomes" id="UP000663193">
    <property type="component" value="Chromosome 4"/>
</dbReference>
<protein>
    <submittedName>
        <fullName evidence="3">Uncharacterized protein</fullName>
    </submittedName>
</protein>
<gene>
    <name evidence="3" type="ORF">JI435_075550</name>
</gene>
<feature type="region of interest" description="Disordered" evidence="1">
    <location>
        <begin position="240"/>
        <end position="416"/>
    </location>
</feature>
<accession>A0A7U2HZZ3</accession>
<dbReference type="VEuPathDB" id="FungiDB:JI435_075550"/>